<dbReference type="PANTHER" id="PTHR41291:SF1">
    <property type="entry name" value="DNA ALKYLATION REPAIR PROTEIN"/>
    <property type="match status" value="1"/>
</dbReference>
<evidence type="ECO:0000313" key="2">
    <source>
        <dbReference type="Proteomes" id="UP001239085"/>
    </source>
</evidence>
<dbReference type="RefSeq" id="WP_307361052.1">
    <property type="nucleotide sequence ID" value="NZ_JAUSXK010000001.1"/>
</dbReference>
<name>A0ABU0PA97_9MICO</name>
<gene>
    <name evidence="1" type="ORF">QFZ46_002047</name>
</gene>
<keyword evidence="2" id="KW-1185">Reference proteome</keyword>
<dbReference type="SUPFAM" id="SSF48371">
    <property type="entry name" value="ARM repeat"/>
    <property type="match status" value="1"/>
</dbReference>
<dbReference type="EMBL" id="JAUSXK010000001">
    <property type="protein sequence ID" value="MDQ0643887.1"/>
    <property type="molecule type" value="Genomic_DNA"/>
</dbReference>
<dbReference type="CDD" id="cd06561">
    <property type="entry name" value="AlkD_like"/>
    <property type="match status" value="1"/>
</dbReference>
<dbReference type="PANTHER" id="PTHR41291">
    <property type="entry name" value="DNA ALKYLATION REPAIR PROTEIN"/>
    <property type="match status" value="1"/>
</dbReference>
<dbReference type="Pfam" id="PF08713">
    <property type="entry name" value="DNA_alkylation"/>
    <property type="match status" value="1"/>
</dbReference>
<dbReference type="Proteomes" id="UP001239085">
    <property type="component" value="Unassembled WGS sequence"/>
</dbReference>
<reference evidence="1 2" key="1">
    <citation type="submission" date="2023-07" db="EMBL/GenBank/DDBJ databases">
        <title>Comparative genomics of wheat-associated soil bacteria to identify genetic determinants of phenazine resistance.</title>
        <authorList>
            <person name="Mouncey N."/>
        </authorList>
    </citation>
    <scope>NUCLEOTIDE SEQUENCE [LARGE SCALE GENOMIC DNA]</scope>
    <source>
        <strain evidence="1 2">W2I7</strain>
    </source>
</reference>
<accession>A0ABU0PA97</accession>
<protein>
    <submittedName>
        <fullName evidence="1">3-methyladenine DNA glycosylase AlkD</fullName>
    </submittedName>
</protein>
<dbReference type="InterPro" id="IPR016024">
    <property type="entry name" value="ARM-type_fold"/>
</dbReference>
<dbReference type="InterPro" id="IPR014825">
    <property type="entry name" value="DNA_alkylation"/>
</dbReference>
<comment type="caution">
    <text evidence="1">The sequence shown here is derived from an EMBL/GenBank/DDBJ whole genome shotgun (WGS) entry which is preliminary data.</text>
</comment>
<proteinExistence type="predicted"/>
<evidence type="ECO:0000313" key="1">
    <source>
        <dbReference type="EMBL" id="MDQ0643887.1"/>
    </source>
</evidence>
<organism evidence="1 2">
    <name type="scientific">Microbacterium murale</name>
    <dbReference type="NCBI Taxonomy" id="1081040"/>
    <lineage>
        <taxon>Bacteria</taxon>
        <taxon>Bacillati</taxon>
        <taxon>Actinomycetota</taxon>
        <taxon>Actinomycetes</taxon>
        <taxon>Micrococcales</taxon>
        <taxon>Microbacteriaceae</taxon>
        <taxon>Microbacterium</taxon>
    </lineage>
</organism>
<sequence length="223" mass="25200">MADTMTVPDVLRELAALEDPKMRAANEKRGDDHGINLSKMRALSKQIKTDQALAKELWSTGETAPRLLALLICTPREFTADELDAMLRQTRAPKVNDWFVNYIAKKSPLAEEMRVRWFDDADPTVAAAAWSLTGERVAKNPEGLDLEDLLDRIERDMKNAPKRPQWAMNETLAQIGIHHPHLRARALEIGERLQVLADYPTAPGCTSPFAPIWINEIVRRREG</sequence>
<dbReference type="Gene3D" id="1.25.10.90">
    <property type="match status" value="1"/>
</dbReference>